<dbReference type="Pfam" id="PF00429">
    <property type="entry name" value="TLV_coat"/>
    <property type="match status" value="1"/>
</dbReference>
<gene>
    <name evidence="2" type="ORF">HGM15179_019938</name>
</gene>
<accession>A0A8K1D9N3</accession>
<organism evidence="2 3">
    <name type="scientific">Zosterops borbonicus</name>
    <dbReference type="NCBI Taxonomy" id="364589"/>
    <lineage>
        <taxon>Eukaryota</taxon>
        <taxon>Metazoa</taxon>
        <taxon>Chordata</taxon>
        <taxon>Craniata</taxon>
        <taxon>Vertebrata</taxon>
        <taxon>Euteleostomi</taxon>
        <taxon>Archelosauria</taxon>
        <taxon>Archosauria</taxon>
        <taxon>Dinosauria</taxon>
        <taxon>Saurischia</taxon>
        <taxon>Theropoda</taxon>
        <taxon>Coelurosauria</taxon>
        <taxon>Aves</taxon>
        <taxon>Neognathae</taxon>
        <taxon>Neoaves</taxon>
        <taxon>Telluraves</taxon>
        <taxon>Australaves</taxon>
        <taxon>Passeriformes</taxon>
        <taxon>Sylvioidea</taxon>
        <taxon>Zosteropidae</taxon>
        <taxon>Zosterops</taxon>
    </lineage>
</organism>
<feature type="non-terminal residue" evidence="2">
    <location>
        <position position="1"/>
    </location>
</feature>
<name>A0A8K1D9N3_9PASS</name>
<reference evidence="2" key="1">
    <citation type="submission" date="2019-04" db="EMBL/GenBank/DDBJ databases">
        <title>Genome assembly of Zosterops borbonicus 15179.</title>
        <authorList>
            <person name="Leroy T."/>
            <person name="Anselmetti Y."/>
            <person name="Tilak M.-K."/>
            <person name="Nabholz B."/>
        </authorList>
    </citation>
    <scope>NUCLEOTIDE SEQUENCE</scope>
    <source>
        <strain evidence="2">HGM_15179</strain>
        <tissue evidence="2">Muscle</tissue>
    </source>
</reference>
<keyword evidence="1" id="KW-0472">Membrane</keyword>
<evidence type="ECO:0000313" key="3">
    <source>
        <dbReference type="Proteomes" id="UP000796761"/>
    </source>
</evidence>
<dbReference type="SUPFAM" id="SSF58069">
    <property type="entry name" value="Virus ectodomain"/>
    <property type="match status" value="1"/>
</dbReference>
<comment type="caution">
    <text evidence="2">The sequence shown here is derived from an EMBL/GenBank/DDBJ whole genome shotgun (WGS) entry which is preliminary data.</text>
</comment>
<keyword evidence="1" id="KW-1133">Transmembrane helix</keyword>
<sequence length="117" mass="13105">CWTGKQLNIISNIISDLVTDVGSVRHAVLQNRAAIDFLLLAQGHECEEFEGLCCMNLDNMHKLQTESDPFMSWLTHLGLTPWLVSLVRTGLLMLAVIIIILLIVPCVMQCMQQLANQ</sequence>
<dbReference type="Proteomes" id="UP000796761">
    <property type="component" value="Unassembled WGS sequence"/>
</dbReference>
<dbReference type="Gene3D" id="1.10.287.210">
    <property type="match status" value="1"/>
</dbReference>
<dbReference type="InterPro" id="IPR018154">
    <property type="entry name" value="TLV/ENV_coat_polyprotein"/>
</dbReference>
<evidence type="ECO:0000313" key="2">
    <source>
        <dbReference type="EMBL" id="TRZ07166.1"/>
    </source>
</evidence>
<feature type="non-terminal residue" evidence="2">
    <location>
        <position position="117"/>
    </location>
</feature>
<protein>
    <recommendedName>
        <fullName evidence="4">Envelope glycoprotein</fullName>
    </recommendedName>
</protein>
<dbReference type="PANTHER" id="PTHR10424">
    <property type="entry name" value="VIRAL ENVELOPE PROTEIN"/>
    <property type="match status" value="1"/>
</dbReference>
<proteinExistence type="predicted"/>
<keyword evidence="1" id="KW-0812">Transmembrane</keyword>
<evidence type="ECO:0000256" key="1">
    <source>
        <dbReference type="SAM" id="Phobius"/>
    </source>
</evidence>
<dbReference type="OrthoDB" id="9838443at2759"/>
<evidence type="ECO:0008006" key="4">
    <source>
        <dbReference type="Google" id="ProtNLM"/>
    </source>
</evidence>
<keyword evidence="3" id="KW-1185">Reference proteome</keyword>
<dbReference type="EMBL" id="SWJQ01001923">
    <property type="protein sequence ID" value="TRZ07166.1"/>
    <property type="molecule type" value="Genomic_DNA"/>
</dbReference>
<dbReference type="AlphaFoldDB" id="A0A8K1D9N3"/>
<feature type="transmembrane region" description="Helical" evidence="1">
    <location>
        <begin position="82"/>
        <end position="104"/>
    </location>
</feature>